<evidence type="ECO:0000313" key="4">
    <source>
        <dbReference type="EMBL" id="CAF2140068.1"/>
    </source>
</evidence>
<dbReference type="EMBL" id="CAJNRG010015501">
    <property type="protein sequence ID" value="CAF2169406.1"/>
    <property type="molecule type" value="Genomic_DNA"/>
</dbReference>
<accession>A0A816WYQ4</accession>
<dbReference type="EMBL" id="CAJNOW010018808">
    <property type="protein sequence ID" value="CAF1668670.1"/>
    <property type="molecule type" value="Genomic_DNA"/>
</dbReference>
<dbReference type="EMBL" id="CAJNRE010003379">
    <property type="protein sequence ID" value="CAF2017775.1"/>
    <property type="molecule type" value="Genomic_DNA"/>
</dbReference>
<evidence type="ECO:0000313" key="3">
    <source>
        <dbReference type="EMBL" id="CAF2017775.1"/>
    </source>
</evidence>
<comment type="caution">
    <text evidence="4">The sequence shown here is derived from an EMBL/GenBank/DDBJ whole genome shotgun (WGS) entry which is preliminary data.</text>
</comment>
<evidence type="ECO:0000313" key="11">
    <source>
        <dbReference type="Proteomes" id="UP000663856"/>
    </source>
</evidence>
<dbReference type="Proteomes" id="UP000663842">
    <property type="component" value="Unassembled WGS sequence"/>
</dbReference>
<dbReference type="Proteomes" id="UP000663887">
    <property type="component" value="Unassembled WGS sequence"/>
</dbReference>
<dbReference type="EMBL" id="CAJNRF010012335">
    <property type="protein sequence ID" value="CAF2140068.1"/>
    <property type="molecule type" value="Genomic_DNA"/>
</dbReference>
<dbReference type="Proteomes" id="UP000681967">
    <property type="component" value="Unassembled WGS sequence"/>
</dbReference>
<dbReference type="Proteomes" id="UP000681720">
    <property type="component" value="Unassembled WGS sequence"/>
</dbReference>
<keyword evidence="12" id="KW-1185">Reference proteome</keyword>
<evidence type="ECO:0000313" key="2">
    <source>
        <dbReference type="EMBL" id="CAF1668670.1"/>
    </source>
</evidence>
<dbReference type="Proteomes" id="UP000676336">
    <property type="component" value="Unassembled WGS sequence"/>
</dbReference>
<protein>
    <submittedName>
        <fullName evidence="4">Uncharacterized protein</fullName>
    </submittedName>
</protein>
<dbReference type="Proteomes" id="UP000663866">
    <property type="component" value="Unassembled WGS sequence"/>
</dbReference>
<evidence type="ECO:0000313" key="8">
    <source>
        <dbReference type="EMBL" id="CAF3939892.1"/>
    </source>
</evidence>
<evidence type="ECO:0000313" key="7">
    <source>
        <dbReference type="EMBL" id="CAF3918279.1"/>
    </source>
</evidence>
<evidence type="ECO:0000313" key="12">
    <source>
        <dbReference type="Proteomes" id="UP000663866"/>
    </source>
</evidence>
<dbReference type="EMBL" id="CAJOBH010007355">
    <property type="protein sequence ID" value="CAF4081835.1"/>
    <property type="molecule type" value="Genomic_DNA"/>
</dbReference>
<dbReference type="Proteomes" id="UP000663856">
    <property type="component" value="Unassembled WGS sequence"/>
</dbReference>
<dbReference type="EMBL" id="CAJOBG010000004">
    <property type="protein sequence ID" value="CAF3733188.1"/>
    <property type="molecule type" value="Genomic_DNA"/>
</dbReference>
<dbReference type="EMBL" id="CAJOBF010001338">
    <property type="protein sequence ID" value="CAF3939892.1"/>
    <property type="molecule type" value="Genomic_DNA"/>
</dbReference>
<evidence type="ECO:0000313" key="9">
    <source>
        <dbReference type="EMBL" id="CAF4081835.1"/>
    </source>
</evidence>
<sequence>MGVIDGLHTHLTSDPGHNHGGATGSATTSVSSDFNLAGGFSLVNGLNSHTHPINTGTTPITIQSSGSHSHVVSGSTGLQGLRQPIDKTPFFQTVHYMIRT</sequence>
<dbReference type="Proteomes" id="UP000663824">
    <property type="component" value="Unassembled WGS sequence"/>
</dbReference>
<evidence type="ECO:0000313" key="6">
    <source>
        <dbReference type="EMBL" id="CAF3733188.1"/>
    </source>
</evidence>
<dbReference type="EMBL" id="CAJNOV010018592">
    <property type="protein sequence ID" value="CAF1622130.1"/>
    <property type="molecule type" value="Genomic_DNA"/>
</dbReference>
<reference evidence="4" key="1">
    <citation type="submission" date="2021-02" db="EMBL/GenBank/DDBJ databases">
        <authorList>
            <person name="Nowell W R."/>
        </authorList>
    </citation>
    <scope>NUCLEOTIDE SEQUENCE</scope>
</reference>
<evidence type="ECO:0000313" key="5">
    <source>
        <dbReference type="EMBL" id="CAF2169406.1"/>
    </source>
</evidence>
<dbReference type="EMBL" id="CAJOBJ010002266">
    <property type="protein sequence ID" value="CAF3918279.1"/>
    <property type="molecule type" value="Genomic_DNA"/>
</dbReference>
<dbReference type="AlphaFoldDB" id="A0A816WYQ4"/>
<dbReference type="Proteomes" id="UP000663834">
    <property type="component" value="Unassembled WGS sequence"/>
</dbReference>
<dbReference type="Proteomes" id="UP000663855">
    <property type="component" value="Unassembled WGS sequence"/>
</dbReference>
<evidence type="ECO:0000313" key="10">
    <source>
        <dbReference type="EMBL" id="CAF4181408.1"/>
    </source>
</evidence>
<dbReference type="EMBL" id="CAJOBI010015203">
    <property type="protein sequence ID" value="CAF4181408.1"/>
    <property type="molecule type" value="Genomic_DNA"/>
</dbReference>
<organism evidence="4 11">
    <name type="scientific">Rotaria magnacalcarata</name>
    <dbReference type="NCBI Taxonomy" id="392030"/>
    <lineage>
        <taxon>Eukaryota</taxon>
        <taxon>Metazoa</taxon>
        <taxon>Spiralia</taxon>
        <taxon>Gnathifera</taxon>
        <taxon>Rotifera</taxon>
        <taxon>Eurotatoria</taxon>
        <taxon>Bdelloidea</taxon>
        <taxon>Philodinida</taxon>
        <taxon>Philodinidae</taxon>
        <taxon>Rotaria</taxon>
    </lineage>
</organism>
<proteinExistence type="predicted"/>
<gene>
    <name evidence="9" type="ORF">BYL167_LOCUS18117</name>
    <name evidence="1" type="ORF">CJN711_LOCUS38114</name>
    <name evidence="7" type="ORF">GIL414_LOCUS7436</name>
    <name evidence="2" type="ORF">KQP761_LOCUS33776</name>
    <name evidence="3" type="ORF">MBJ925_LOCUS9068</name>
    <name evidence="6" type="ORF">OVN521_LOCUS112</name>
    <name evidence="10" type="ORF">SMN809_LOCUS21037</name>
    <name evidence="8" type="ORF">UXM345_LOCUS12699</name>
    <name evidence="4" type="ORF">WKI299_LOCUS28183</name>
    <name evidence="5" type="ORF">XDN619_LOCUS31111</name>
</gene>
<name>A0A816WYQ4_9BILA</name>
<evidence type="ECO:0000313" key="1">
    <source>
        <dbReference type="EMBL" id="CAF1622130.1"/>
    </source>
</evidence>